<reference evidence="1 2" key="1">
    <citation type="submission" date="2019-12" db="EMBL/GenBank/DDBJ databases">
        <title>Full genome sequence of a Bacillus safensis strain isolated from commercially available natto in Indonesia.</title>
        <authorList>
            <person name="Yoshida M."/>
            <person name="Uomi M."/>
            <person name="Waturangi D."/>
            <person name="Ekaputri J.J."/>
            <person name="Setiamarga D.H.E."/>
        </authorList>
    </citation>
    <scope>NUCLEOTIDE SEQUENCE [LARGE SCALE GENOMIC DNA]</scope>
    <source>
        <strain evidence="1 2">IDN1</strain>
    </source>
</reference>
<evidence type="ECO:0000313" key="1">
    <source>
        <dbReference type="EMBL" id="BBP93543.1"/>
    </source>
</evidence>
<dbReference type="AlphaFoldDB" id="A0A5S9MKC1"/>
<accession>A0A5S9MKC1</accession>
<organism evidence="1 2">
    <name type="scientific">Bacillus safensis</name>
    <dbReference type="NCBI Taxonomy" id="561879"/>
    <lineage>
        <taxon>Bacteria</taxon>
        <taxon>Bacillati</taxon>
        <taxon>Bacillota</taxon>
        <taxon>Bacilli</taxon>
        <taxon>Bacillales</taxon>
        <taxon>Bacillaceae</taxon>
        <taxon>Bacillus</taxon>
    </lineage>
</organism>
<dbReference type="EMBL" id="AP021906">
    <property type="protein sequence ID" value="BBP93543.1"/>
    <property type="molecule type" value="Genomic_DNA"/>
</dbReference>
<name>A0A5S9MKC1_BACIA</name>
<proteinExistence type="predicted"/>
<sequence>MPSKYTRTRPATSGLCVFLFFAKTGVKKVDGSPTNCIMDSIHPAVDRFIPWDVKISGNHAMLL</sequence>
<evidence type="ECO:0000313" key="2">
    <source>
        <dbReference type="Proteomes" id="UP000464658"/>
    </source>
</evidence>
<gene>
    <name evidence="1" type="ORF">BsIDN1_71610</name>
</gene>
<protein>
    <submittedName>
        <fullName evidence="1">Uncharacterized protein</fullName>
    </submittedName>
</protein>
<dbReference type="Proteomes" id="UP000464658">
    <property type="component" value="Chromosome"/>
</dbReference>